<evidence type="ECO:0000256" key="1">
    <source>
        <dbReference type="SAM" id="MobiDB-lite"/>
    </source>
</evidence>
<feature type="compositionally biased region" description="Basic and acidic residues" evidence="1">
    <location>
        <begin position="55"/>
        <end position="74"/>
    </location>
</feature>
<feature type="region of interest" description="Disordered" evidence="1">
    <location>
        <begin position="51"/>
        <end position="74"/>
    </location>
</feature>
<comment type="caution">
    <text evidence="2">The sequence shown here is derived from an EMBL/GenBank/DDBJ whole genome shotgun (WGS) entry which is preliminary data.</text>
</comment>
<dbReference type="AlphaFoldDB" id="A0AA38VP73"/>
<accession>A0AA38VP73</accession>
<gene>
    <name evidence="2" type="ORF">NKR23_g8765</name>
</gene>
<evidence type="ECO:0000313" key="2">
    <source>
        <dbReference type="EMBL" id="KAJ9138215.1"/>
    </source>
</evidence>
<dbReference type="Proteomes" id="UP001174694">
    <property type="component" value="Unassembled WGS sequence"/>
</dbReference>
<organism evidence="2 3">
    <name type="scientific">Pleurostoma richardsiae</name>
    <dbReference type="NCBI Taxonomy" id="41990"/>
    <lineage>
        <taxon>Eukaryota</taxon>
        <taxon>Fungi</taxon>
        <taxon>Dikarya</taxon>
        <taxon>Ascomycota</taxon>
        <taxon>Pezizomycotina</taxon>
        <taxon>Sordariomycetes</taxon>
        <taxon>Sordariomycetidae</taxon>
        <taxon>Calosphaeriales</taxon>
        <taxon>Pleurostomataceae</taxon>
        <taxon>Pleurostoma</taxon>
    </lineage>
</organism>
<name>A0AA38VP73_9PEZI</name>
<dbReference type="EMBL" id="JANBVO010000031">
    <property type="protein sequence ID" value="KAJ9138215.1"/>
    <property type="molecule type" value="Genomic_DNA"/>
</dbReference>
<protein>
    <submittedName>
        <fullName evidence="2">Uncharacterized protein</fullName>
    </submittedName>
</protein>
<evidence type="ECO:0000313" key="3">
    <source>
        <dbReference type="Proteomes" id="UP001174694"/>
    </source>
</evidence>
<reference evidence="2" key="1">
    <citation type="submission" date="2022-07" db="EMBL/GenBank/DDBJ databases">
        <title>Fungi with potential for degradation of polypropylene.</title>
        <authorList>
            <person name="Gostincar C."/>
        </authorList>
    </citation>
    <scope>NUCLEOTIDE SEQUENCE</scope>
    <source>
        <strain evidence="2">EXF-13308</strain>
    </source>
</reference>
<keyword evidence="3" id="KW-1185">Reference proteome</keyword>
<proteinExistence type="predicted"/>
<sequence>MASQLPVVLSPALPSELLSYIVTRHVYPTTLIICCSREEFIEALGHDVQQQFTHPRGDSPDQVDEPNRGPREHPQHLLLSAPLYQVAIARHIRMIFVPTVSHLRGLFSVFSLDDSKVPPPPVDRFPSGDGEWQSRPLPPLLVYGFLDMHRDTSEWSAQGLGTTAAGLVEAAKRSGFQAVIVDQPTIGVADVEMDSGQELEVMLAEEVPLLSGGVRRMAPDTDEGGWTGRTVEVRRVLGRWFHFEGREWNMQKKGNAD</sequence>